<evidence type="ECO:0000313" key="1">
    <source>
        <dbReference type="EMBL" id="AOX16460.1"/>
    </source>
</evidence>
<dbReference type="InterPro" id="IPR010895">
    <property type="entry name" value="CHRD"/>
</dbReference>
<dbReference type="Proteomes" id="UP000179145">
    <property type="component" value="Chromosome"/>
</dbReference>
<dbReference type="STRING" id="153496.A0U89_04220"/>
<accession>A0A1D8US52</accession>
<reference evidence="1 2" key="1">
    <citation type="journal article" date="2016" name="Microb. Cell Fact.">
        <title>Dissection of exopolysaccharide biosynthesis in Kozakia baliensis.</title>
        <authorList>
            <person name="Brandt J.U."/>
            <person name="Jakob F."/>
            <person name="Behr J."/>
            <person name="Geissler A.J."/>
            <person name="Vogel R.F."/>
        </authorList>
    </citation>
    <scope>NUCLEOTIDE SEQUENCE [LARGE SCALE GENOMIC DNA]</scope>
    <source>
        <strain evidence="1 2">DSM 14400</strain>
    </source>
</reference>
<name>A0A1D8US52_9PROT</name>
<protein>
    <submittedName>
        <fullName evidence="1">CHRD domain-containing protein</fullName>
    </submittedName>
</protein>
<organism evidence="1 2">
    <name type="scientific">Kozakia baliensis</name>
    <dbReference type="NCBI Taxonomy" id="153496"/>
    <lineage>
        <taxon>Bacteria</taxon>
        <taxon>Pseudomonadati</taxon>
        <taxon>Pseudomonadota</taxon>
        <taxon>Alphaproteobacteria</taxon>
        <taxon>Acetobacterales</taxon>
        <taxon>Acetobacteraceae</taxon>
        <taxon>Kozakia</taxon>
    </lineage>
</organism>
<dbReference type="Pfam" id="PF07452">
    <property type="entry name" value="CHRD"/>
    <property type="match status" value="1"/>
</dbReference>
<evidence type="ECO:0000313" key="2">
    <source>
        <dbReference type="Proteomes" id="UP000179145"/>
    </source>
</evidence>
<dbReference type="AlphaFoldDB" id="A0A1D8US52"/>
<sequence>MLSRVALPALALTLTAASPAYAEIVKLHGHFITEHNATSHPLGEVSAKLDTKKNTLSYHFKYSHLSGPVNAIHLHGPASVTEDAGVIAPVNGPYTGQSRGTLQLTPEQVKDVQDGKTYINLHTARYAEGEARAQLER</sequence>
<dbReference type="RefSeq" id="WP_070402219.1">
    <property type="nucleotide sequence ID" value="NZ_BJVW01000002.1"/>
</dbReference>
<proteinExistence type="predicted"/>
<dbReference type="EMBL" id="CP014674">
    <property type="protein sequence ID" value="AOX16460.1"/>
    <property type="molecule type" value="Genomic_DNA"/>
</dbReference>
<dbReference type="KEGG" id="kba:A0U89_04220"/>
<dbReference type="SMART" id="SM00754">
    <property type="entry name" value="CHRD"/>
    <property type="match status" value="1"/>
</dbReference>
<keyword evidence="2" id="KW-1185">Reference proteome</keyword>
<gene>
    <name evidence="1" type="ORF">A0U89_04220</name>
</gene>
<dbReference type="OrthoDB" id="571052at2"/>
<dbReference type="eggNOG" id="COG2335">
    <property type="taxonomic scope" value="Bacteria"/>
</dbReference>